<dbReference type="STRING" id="414703.SAMN04488125_12428"/>
<organism evidence="1 2">
    <name type="scientific">Methylorubrum salsuginis</name>
    <dbReference type="NCBI Taxonomy" id="414703"/>
    <lineage>
        <taxon>Bacteria</taxon>
        <taxon>Pseudomonadati</taxon>
        <taxon>Pseudomonadota</taxon>
        <taxon>Alphaproteobacteria</taxon>
        <taxon>Hyphomicrobiales</taxon>
        <taxon>Methylobacteriaceae</taxon>
        <taxon>Methylorubrum</taxon>
    </lineage>
</organism>
<dbReference type="Proteomes" id="UP000198804">
    <property type="component" value="Unassembled WGS sequence"/>
</dbReference>
<sequence>MKRDRSAPTTDPHIVRASTLRILLGSLGLALSVSPEALAAKAKPKVKPPIQAAIPAASAEKPGTAWTAAEPDNCARARRKLWQEGEGWIVKTITVCR</sequence>
<proteinExistence type="predicted"/>
<dbReference type="RefSeq" id="WP_244535551.1">
    <property type="nucleotide sequence ID" value="NZ_FOSV01000024.1"/>
</dbReference>
<reference evidence="2" key="1">
    <citation type="submission" date="2016-10" db="EMBL/GenBank/DDBJ databases">
        <authorList>
            <person name="Varghese N."/>
            <person name="Submissions S."/>
        </authorList>
    </citation>
    <scope>NUCLEOTIDE SEQUENCE [LARGE SCALE GENOMIC DNA]</scope>
    <source>
        <strain evidence="2">CGMCC 1.6474</strain>
    </source>
</reference>
<protein>
    <submittedName>
        <fullName evidence="1">Uncharacterized protein</fullName>
    </submittedName>
</protein>
<accession>A0A1I4KFC1</accession>
<evidence type="ECO:0000313" key="1">
    <source>
        <dbReference type="EMBL" id="SFL77464.1"/>
    </source>
</evidence>
<dbReference type="AlphaFoldDB" id="A0A1I4KFC1"/>
<evidence type="ECO:0000313" key="2">
    <source>
        <dbReference type="Proteomes" id="UP000198804"/>
    </source>
</evidence>
<dbReference type="EMBL" id="FOSV01000024">
    <property type="protein sequence ID" value="SFL77464.1"/>
    <property type="molecule type" value="Genomic_DNA"/>
</dbReference>
<gene>
    <name evidence="1" type="ORF">SAMN04488125_12428</name>
</gene>
<name>A0A1I4KFC1_9HYPH</name>
<keyword evidence="2" id="KW-1185">Reference proteome</keyword>